<feature type="compositionally biased region" description="Low complexity" evidence="1">
    <location>
        <begin position="154"/>
        <end position="176"/>
    </location>
</feature>
<name>A0A2T2NEJ8_CORCC</name>
<reference evidence="2 3" key="1">
    <citation type="journal article" date="2018" name="Front. Microbiol.">
        <title>Genome-Wide Analysis of Corynespora cassiicola Leaf Fall Disease Putative Effectors.</title>
        <authorList>
            <person name="Lopez D."/>
            <person name="Ribeiro S."/>
            <person name="Label P."/>
            <person name="Fumanal B."/>
            <person name="Venisse J.S."/>
            <person name="Kohler A."/>
            <person name="de Oliveira R.R."/>
            <person name="Labutti K."/>
            <person name="Lipzen A."/>
            <person name="Lail K."/>
            <person name="Bauer D."/>
            <person name="Ohm R.A."/>
            <person name="Barry K.W."/>
            <person name="Spatafora J."/>
            <person name="Grigoriev I.V."/>
            <person name="Martin F.M."/>
            <person name="Pujade-Renaud V."/>
        </authorList>
    </citation>
    <scope>NUCLEOTIDE SEQUENCE [LARGE SCALE GENOMIC DNA]</scope>
    <source>
        <strain evidence="2 3">Philippines</strain>
    </source>
</reference>
<dbReference type="EMBL" id="KZ678139">
    <property type="protein sequence ID" value="PSN63862.1"/>
    <property type="molecule type" value="Genomic_DNA"/>
</dbReference>
<accession>A0A2T2NEJ8</accession>
<dbReference type="Proteomes" id="UP000240883">
    <property type="component" value="Unassembled WGS sequence"/>
</dbReference>
<dbReference type="OrthoDB" id="5431248at2759"/>
<feature type="compositionally biased region" description="Basic and acidic residues" evidence="1">
    <location>
        <begin position="295"/>
        <end position="318"/>
    </location>
</feature>
<feature type="region of interest" description="Disordered" evidence="1">
    <location>
        <begin position="1"/>
        <end position="358"/>
    </location>
</feature>
<evidence type="ECO:0000313" key="2">
    <source>
        <dbReference type="EMBL" id="PSN63862.1"/>
    </source>
</evidence>
<protein>
    <submittedName>
        <fullName evidence="2">Uncharacterized protein</fullName>
    </submittedName>
</protein>
<evidence type="ECO:0000256" key="1">
    <source>
        <dbReference type="SAM" id="MobiDB-lite"/>
    </source>
</evidence>
<dbReference type="AlphaFoldDB" id="A0A2T2NEJ8"/>
<evidence type="ECO:0000313" key="3">
    <source>
        <dbReference type="Proteomes" id="UP000240883"/>
    </source>
</evidence>
<feature type="compositionally biased region" description="Low complexity" evidence="1">
    <location>
        <begin position="56"/>
        <end position="75"/>
    </location>
</feature>
<proteinExistence type="predicted"/>
<organism evidence="2 3">
    <name type="scientific">Corynespora cassiicola Philippines</name>
    <dbReference type="NCBI Taxonomy" id="1448308"/>
    <lineage>
        <taxon>Eukaryota</taxon>
        <taxon>Fungi</taxon>
        <taxon>Dikarya</taxon>
        <taxon>Ascomycota</taxon>
        <taxon>Pezizomycotina</taxon>
        <taxon>Dothideomycetes</taxon>
        <taxon>Pleosporomycetidae</taxon>
        <taxon>Pleosporales</taxon>
        <taxon>Corynesporascaceae</taxon>
        <taxon>Corynespora</taxon>
    </lineage>
</organism>
<gene>
    <name evidence="2" type="ORF">BS50DRAFT_91062</name>
</gene>
<sequence>MDADHAVPTPIRRGPHQPHVNRGLERLRINGFDDDDYDYDSDSDDAAPPPIARQRSASLGSTVASSSPSRPAAPSVPQKSPLRDNTNTPNAPQHTLRRSRNFSHPFKERFQNITQEPRHEPAQPKAPVVHAQRPSISPLPYRGPPLSRNPIPQRTSSRPRPTSSRNYRRLPPNLRRWSSLETIESVATTQSALDDLGRVSIEPPVESPSEASAKSSFDIPAQGPVNNAQPETSASSFSTVEEESSSAQPSVLSEPSRSRSSAGSSVSSGLASGPMTPSKNSTASVLRKLKPKSPKLREPLLRPEHLEIEKRVSFDQRSYRTSSSNSIVTTSSSRPSELGCVPPEWDRQSQGTKDWKASDYDTTGLTEAELKKCKKKGINPALYAEMRAVRKSKWVSPIAGNTFL</sequence>
<feature type="compositionally biased region" description="Low complexity" evidence="1">
    <location>
        <begin position="231"/>
        <end position="272"/>
    </location>
</feature>
<keyword evidence="3" id="KW-1185">Reference proteome</keyword>
<feature type="compositionally biased region" description="Acidic residues" evidence="1">
    <location>
        <begin position="32"/>
        <end position="45"/>
    </location>
</feature>
<feature type="compositionally biased region" description="Polar residues" evidence="1">
    <location>
        <begin position="275"/>
        <end position="284"/>
    </location>
</feature>
<feature type="compositionally biased region" description="Polar residues" evidence="1">
    <location>
        <begin position="83"/>
        <end position="93"/>
    </location>
</feature>
<feature type="compositionally biased region" description="Low complexity" evidence="1">
    <location>
        <begin position="321"/>
        <end position="336"/>
    </location>
</feature>
<feature type="compositionally biased region" description="Polar residues" evidence="1">
    <location>
        <begin position="179"/>
        <end position="192"/>
    </location>
</feature>
<feature type="compositionally biased region" description="Basic and acidic residues" evidence="1">
    <location>
        <begin position="105"/>
        <end position="122"/>
    </location>
</feature>